<accession>A0A9P4QGS4</accession>
<dbReference type="InterPro" id="IPR000873">
    <property type="entry name" value="AMP-dep_synth/lig_dom"/>
</dbReference>
<evidence type="ECO:0000256" key="1">
    <source>
        <dbReference type="ARBA" id="ARBA00022450"/>
    </source>
</evidence>
<dbReference type="Gene3D" id="3.30.300.30">
    <property type="match status" value="2"/>
</dbReference>
<evidence type="ECO:0000256" key="3">
    <source>
        <dbReference type="ARBA" id="ARBA00022598"/>
    </source>
</evidence>
<keyword evidence="1" id="KW-0596">Phosphopantetheine</keyword>
<dbReference type="Gene3D" id="1.10.1200.10">
    <property type="entry name" value="ACP-like"/>
    <property type="match status" value="2"/>
</dbReference>
<dbReference type="InterPro" id="IPR036736">
    <property type="entry name" value="ACP-like_sf"/>
</dbReference>
<dbReference type="Pfam" id="PF00668">
    <property type="entry name" value="Condensation"/>
    <property type="match status" value="3"/>
</dbReference>
<dbReference type="Gene3D" id="3.30.559.30">
    <property type="entry name" value="Nonribosomal peptide synthetase, condensation domain"/>
    <property type="match status" value="3"/>
</dbReference>
<dbReference type="OrthoDB" id="416786at2759"/>
<evidence type="ECO:0000259" key="5">
    <source>
        <dbReference type="PROSITE" id="PS50075"/>
    </source>
</evidence>
<dbReference type="PROSITE" id="PS50075">
    <property type="entry name" value="CARRIER"/>
    <property type="match status" value="2"/>
</dbReference>
<dbReference type="NCBIfam" id="TIGR01733">
    <property type="entry name" value="AA-adenyl-dom"/>
    <property type="match status" value="2"/>
</dbReference>
<dbReference type="Proteomes" id="UP000799441">
    <property type="component" value="Unassembled WGS sequence"/>
</dbReference>
<dbReference type="GO" id="GO:0044550">
    <property type="term" value="P:secondary metabolite biosynthetic process"/>
    <property type="evidence" value="ECO:0007669"/>
    <property type="project" value="TreeGrafter"/>
</dbReference>
<dbReference type="FunFam" id="3.30.300.30:FF:000015">
    <property type="entry name" value="Nonribosomal peptide synthase SidD"/>
    <property type="match status" value="2"/>
</dbReference>
<dbReference type="Gene3D" id="3.40.50.12780">
    <property type="entry name" value="N-terminal domain of ligase-like"/>
    <property type="match status" value="2"/>
</dbReference>
<evidence type="ECO:0000313" key="6">
    <source>
        <dbReference type="EMBL" id="KAF2725990.1"/>
    </source>
</evidence>
<dbReference type="SMART" id="SM00823">
    <property type="entry name" value="PKS_PP"/>
    <property type="match status" value="2"/>
</dbReference>
<dbReference type="GO" id="GO:0031177">
    <property type="term" value="F:phosphopantetheine binding"/>
    <property type="evidence" value="ECO:0007669"/>
    <property type="project" value="InterPro"/>
</dbReference>
<dbReference type="CDD" id="cd05918">
    <property type="entry name" value="A_NRPS_SidN3_like"/>
    <property type="match status" value="2"/>
</dbReference>
<dbReference type="PROSITE" id="PS00012">
    <property type="entry name" value="PHOSPHOPANTETHEINE"/>
    <property type="match status" value="1"/>
</dbReference>
<dbReference type="InterPro" id="IPR009081">
    <property type="entry name" value="PP-bd_ACP"/>
</dbReference>
<feature type="domain" description="Carrier" evidence="5">
    <location>
        <begin position="2009"/>
        <end position="2085"/>
    </location>
</feature>
<dbReference type="Pfam" id="PF00550">
    <property type="entry name" value="PP-binding"/>
    <property type="match status" value="2"/>
</dbReference>
<feature type="compositionally biased region" description="Basic and acidic residues" evidence="4">
    <location>
        <begin position="2581"/>
        <end position="2590"/>
    </location>
</feature>
<evidence type="ECO:0000256" key="2">
    <source>
        <dbReference type="ARBA" id="ARBA00022553"/>
    </source>
</evidence>
<dbReference type="Pfam" id="PF00501">
    <property type="entry name" value="AMP-binding"/>
    <property type="match status" value="2"/>
</dbReference>
<dbReference type="InterPro" id="IPR042099">
    <property type="entry name" value="ANL_N_sf"/>
</dbReference>
<dbReference type="CDD" id="cd19542">
    <property type="entry name" value="CT_NRPS-like"/>
    <property type="match status" value="1"/>
</dbReference>
<proteinExistence type="predicted"/>
<dbReference type="SUPFAM" id="SSF47336">
    <property type="entry name" value="ACP-like"/>
    <property type="match status" value="2"/>
</dbReference>
<keyword evidence="2" id="KW-0597">Phosphoprotein</keyword>
<name>A0A9P4QGS4_9PEZI</name>
<gene>
    <name evidence="6" type="ORF">K431DRAFT_238333</name>
</gene>
<dbReference type="InterPro" id="IPR010071">
    <property type="entry name" value="AA_adenyl_dom"/>
</dbReference>
<dbReference type="GO" id="GO:0005737">
    <property type="term" value="C:cytoplasm"/>
    <property type="evidence" value="ECO:0007669"/>
    <property type="project" value="TreeGrafter"/>
</dbReference>
<evidence type="ECO:0000313" key="7">
    <source>
        <dbReference type="Proteomes" id="UP000799441"/>
    </source>
</evidence>
<reference evidence="6" key="1">
    <citation type="journal article" date="2020" name="Stud. Mycol.">
        <title>101 Dothideomycetes genomes: a test case for predicting lifestyles and emergence of pathogens.</title>
        <authorList>
            <person name="Haridas S."/>
            <person name="Albert R."/>
            <person name="Binder M."/>
            <person name="Bloem J."/>
            <person name="Labutti K."/>
            <person name="Salamov A."/>
            <person name="Andreopoulos B."/>
            <person name="Baker S."/>
            <person name="Barry K."/>
            <person name="Bills G."/>
            <person name="Bluhm B."/>
            <person name="Cannon C."/>
            <person name="Castanera R."/>
            <person name="Culley D."/>
            <person name="Daum C."/>
            <person name="Ezra D."/>
            <person name="Gonzalez J."/>
            <person name="Henrissat B."/>
            <person name="Kuo A."/>
            <person name="Liang C."/>
            <person name="Lipzen A."/>
            <person name="Lutzoni F."/>
            <person name="Magnuson J."/>
            <person name="Mondo S."/>
            <person name="Nolan M."/>
            <person name="Ohm R."/>
            <person name="Pangilinan J."/>
            <person name="Park H.-J."/>
            <person name="Ramirez L."/>
            <person name="Alfaro M."/>
            <person name="Sun H."/>
            <person name="Tritt A."/>
            <person name="Yoshinaga Y."/>
            <person name="Zwiers L.-H."/>
            <person name="Turgeon B."/>
            <person name="Goodwin S."/>
            <person name="Spatafora J."/>
            <person name="Crous P."/>
            <person name="Grigoriev I."/>
        </authorList>
    </citation>
    <scope>NUCLEOTIDE SEQUENCE</scope>
    <source>
        <strain evidence="6">CBS 116435</strain>
    </source>
</reference>
<dbReference type="PANTHER" id="PTHR45527:SF16">
    <property type="entry name" value="NONRIBOSOMAL PEPTIDE SYNTHASE ATNA-RELATED"/>
    <property type="match status" value="1"/>
</dbReference>
<dbReference type="SUPFAM" id="SSF56801">
    <property type="entry name" value="Acetyl-CoA synthetase-like"/>
    <property type="match status" value="2"/>
</dbReference>
<dbReference type="EMBL" id="MU003766">
    <property type="protein sequence ID" value="KAF2725990.1"/>
    <property type="molecule type" value="Genomic_DNA"/>
</dbReference>
<keyword evidence="3" id="KW-0436">Ligase</keyword>
<dbReference type="InterPro" id="IPR023213">
    <property type="entry name" value="CAT-like_dom_sf"/>
</dbReference>
<feature type="domain" description="Carrier" evidence="5">
    <location>
        <begin position="867"/>
        <end position="943"/>
    </location>
</feature>
<dbReference type="InterPro" id="IPR006162">
    <property type="entry name" value="Ppantetheine_attach_site"/>
</dbReference>
<dbReference type="InterPro" id="IPR045851">
    <property type="entry name" value="AMP-bd_C_sf"/>
</dbReference>
<comment type="caution">
    <text evidence="6">The sequence shown here is derived from an EMBL/GenBank/DDBJ whole genome shotgun (WGS) entry which is preliminary data.</text>
</comment>
<keyword evidence="7" id="KW-1185">Reference proteome</keyword>
<dbReference type="SUPFAM" id="SSF52777">
    <property type="entry name" value="CoA-dependent acyltransferases"/>
    <property type="match status" value="6"/>
</dbReference>
<evidence type="ECO:0000256" key="4">
    <source>
        <dbReference type="SAM" id="MobiDB-lite"/>
    </source>
</evidence>
<dbReference type="GO" id="GO:0043041">
    <property type="term" value="P:amino acid activation for nonribosomal peptide biosynthetic process"/>
    <property type="evidence" value="ECO:0007669"/>
    <property type="project" value="TreeGrafter"/>
</dbReference>
<dbReference type="PANTHER" id="PTHR45527">
    <property type="entry name" value="NONRIBOSOMAL PEPTIDE SYNTHETASE"/>
    <property type="match status" value="1"/>
</dbReference>
<dbReference type="InterPro" id="IPR001242">
    <property type="entry name" value="Condensation_dom"/>
</dbReference>
<dbReference type="InterPro" id="IPR020845">
    <property type="entry name" value="AMP-binding_CS"/>
</dbReference>
<dbReference type="InterPro" id="IPR020806">
    <property type="entry name" value="PKS_PP-bd"/>
</dbReference>
<dbReference type="PROSITE" id="PS00455">
    <property type="entry name" value="AMP_BINDING"/>
    <property type="match status" value="1"/>
</dbReference>
<protein>
    <submittedName>
        <fullName evidence="6">Acetyl-CoA synthetase-like protein</fullName>
    </submittedName>
</protein>
<dbReference type="GO" id="GO:0016874">
    <property type="term" value="F:ligase activity"/>
    <property type="evidence" value="ECO:0007669"/>
    <property type="project" value="UniProtKB-KW"/>
</dbReference>
<feature type="region of interest" description="Disordered" evidence="4">
    <location>
        <begin position="2552"/>
        <end position="2590"/>
    </location>
</feature>
<sequence>MHLATPLVRFAIVEGRKMITTIHHAISDHYALKFLFADAWRIYRGQEPAQHTPFKKFVEHCDAINETEASAFWKTQFKDDVPAIFPGIPLGRSVKASQKACRNITLRKIPSPALMPAYIEAAWSMTAADYTGNECIAFGYVMSGRSPALAGAETTLGPTITTVPMQIHLKSTMTIQQLLKSRNQSRRVLATSPSLQFGMAQIRHKVSEEARIASGFQTVLNILHQAEADSDTPGLTLVEEMDIHRAYGLVLTCTLSETGVLVKVAFDETVLPDAQMQRILRQLEHRLKALTESPPTTPLGQLQRLNFGDTLEIMEWNKTIREPSDICLHDLFTSRAVQTPDDAAVDAWDGKATYRELNSMANCVAQELMQNGISAEEPIPFVLERSLLLVVTVLGIMKAGGTCVPIDISHPRARKEAIINIAKARIVLTSARHHEELVDLASQVISLELTAMASIFEQVSYPASRAAYIMFTSGSTGLPKGVVLEHRSLASSFSAFGSRVGWTRGTRVLQFAAPAWDACALEMLGPLMSGGCVCIPSRESRESGLVDYIVSTKVDFAIQTPTALRNLSPEAVLPSLKTLMSAGEPIPLDAANTWGSKMRLFNGWGPCETSVCAAMAELNPTSVHLNTIGTPVGSAIWIVDSGDPSKLMPIGVVGEMLVEGPGVAREYLNEPTKTAASFISPPPFVPKRETRSSQKLYRTGDLARYNPDGSITFLGRQDNQIKMRGQRFELGEVEEVLTSHNCVRKLAVTTCQSSPRGPKDLVAVLSLLADSGYSSPSHEHDKSELRQVMLDMRNYKQLESVCGYAQVKLPSYMVPTAWLIVTSIPLMASTKIDRVKIRDWVSGQDLSAARDIARGGWSGTSSTDLTTPTTAKEAALQSAWSSVLAIAKDRIGRESSFVRLGGDSITAMQVATRCRKQGFRTTVAALLRNDTLAGVANETETLESSSPMPTMTHLTLSDLPFLDADQISVSNLHGRLAELGISQDNVESIYPCTAIQEGILFAQLKAGPDGDEYRDRFGFKLSPPKDGEVDAARVISAWKAVCEAHPILRTIFIAGISGQSAFQQIVLKQVEPSVSSERMPADCTEIAEVLSRQTRLPSSQERPPHHLSLYQGPDSIVYAVLNISHAVVDARTMQAIWEQIGRAYSHGGSVTKGRNFSDYVAWLQGQKEVVQRYWRTYLAEAQPCLFPRDPVVAGETYETRGPEVPFKDARGLHTFCQCQGITIANFMQAAWGTVLRLYTGLPQVYFGCLRSEQDVFEGAADILGPLVTMLVCKTNFEDPATTALHVIAEAQEDAALGLQHSGCSLAQLHDDLGLSTSPLFDTILTIQHAWANNLAEGDEELVIEPIDGEDPTEYSILVNVHYSKDDLFLRLSYQRARFSSLSIQRVAETFAEVIQRMIENPKQALLQTLGPKIVARESSPLEHAPINSIDLSLLKSWNATTPVTVEACIPHRVRAIVRQQPNAPAVCSWDRNLNYGQLDTLSDCLALKLREDYGVKAETIVPFACEKSASAVVILLAISKAGGAFLPLDISHSRARLMAVLEDTDASLVLVNSIALDGKMRDCTSQNVLLVSLNDVEKKHTEGRGKIHRDLDLDLVKPSNAAYAVYTSGSTGKPKGIMVDHSNIATSAQEHTQRLGITAQSRMLQLSNFTFDVGLGDIVYALVSGACLCMPSEKDRTDDIAGAINRMEANFIWATPTHATLLTPEDTPTLQTVALIGEPVRQENIETWAPHVRLINSYGPAETAVMTSCRVVSVGDNSQDIGHPSCCRYWIVNPDDHHDLLPIGTTGELLVEGPLVARGYINNREATAAAFIDPPAWTKRAEFSSSNLSFHRFYKTGDLIKQVGEKSFIYEGRKDSQIKIRGQRIELGEIEYHLNRNAKQGWHWVVEAIQPSSSPDACLAAFFEVSKSDAAQAPATPNYLTDGLELRMPLAEEMSAAKESLKSVLPIYMVPDYFIHLGKIPTTSSMKTDRKSLRAIAASMSEIDLLAYRVLAGATHSVLHAQPIAAKNQVITEDTVFMQQAWAGVLNVPAASLSACDDFFSLGGNSIRAMHLVARLRKAGHALSVTDVFKSPVLVDMVSNTSPILSVNHMPTEKRSFKSTSDILPDAMPRLVELAGTWSWLESDNIESIAPATDTQNWMLAVSNAAGHGFHDRVILKPASGHALDLIKLQKACLEVIRQQAILRTVFVRHGTHSVQVALRNPPVEQVHIWQIGRGEGRESPMLEELDMIRILPQVYLDSEDGSTCNSIELRIHHALYDAMSMGHILEDLRAAYAGQTFAKRPSHFHEWISHISAEETTNAQEFWKAVLRNSISRSLTSSVSSPFTGNPADSKLCVSTSLENLHVPQATAATVLKAAWSFILSQMLEEEDVIFGYVSANRYSTHLPGVEQIAGPCINVLPVRARASSHKTFVSLVADLQQQSNKSIPHQHIGFCSIVRDCTQWPSSRYNSIIVFQNHESLKNSIMLGDTECTFTGEGQVGDSADMWLTAMPQPDGMLVIDLHYSSANIPSERAQWISGCLKAMLNALPALWTKTLDQVTQDVFHAVGNYPASRTNRHAGREMNDNAIRPDQAGEKTGLLTLESHEVHPDSL</sequence>
<dbReference type="Gene3D" id="3.30.559.10">
    <property type="entry name" value="Chloramphenicol acetyltransferase-like domain"/>
    <property type="match status" value="2"/>
</dbReference>
<organism evidence="6 7">
    <name type="scientific">Polychaeton citri CBS 116435</name>
    <dbReference type="NCBI Taxonomy" id="1314669"/>
    <lineage>
        <taxon>Eukaryota</taxon>
        <taxon>Fungi</taxon>
        <taxon>Dikarya</taxon>
        <taxon>Ascomycota</taxon>
        <taxon>Pezizomycotina</taxon>
        <taxon>Dothideomycetes</taxon>
        <taxon>Dothideomycetidae</taxon>
        <taxon>Capnodiales</taxon>
        <taxon>Capnodiaceae</taxon>
        <taxon>Polychaeton</taxon>
    </lineage>
</organism>